<proteinExistence type="predicted"/>
<feature type="compositionally biased region" description="Low complexity" evidence="10">
    <location>
        <begin position="733"/>
        <end position="743"/>
    </location>
</feature>
<dbReference type="FunFam" id="2.30.29.30:FF:000441">
    <property type="entry name" value="Insulin receptor substrate 1"/>
    <property type="match status" value="1"/>
</dbReference>
<keyword evidence="6" id="KW-0221">Differentiation</keyword>
<reference evidence="12" key="1">
    <citation type="submission" date="2022-01" db="EMBL/GenBank/DDBJ databases">
        <authorList>
            <person name="King R."/>
        </authorList>
    </citation>
    <scope>NUCLEOTIDE SEQUENCE</scope>
</reference>
<dbReference type="GO" id="GO:0043548">
    <property type="term" value="F:phosphatidylinositol 3-kinase binding"/>
    <property type="evidence" value="ECO:0007669"/>
    <property type="project" value="TreeGrafter"/>
</dbReference>
<feature type="compositionally biased region" description="Low complexity" evidence="10">
    <location>
        <begin position="1200"/>
        <end position="1222"/>
    </location>
</feature>
<dbReference type="GO" id="GO:0005829">
    <property type="term" value="C:cytosol"/>
    <property type="evidence" value="ECO:0007669"/>
    <property type="project" value="TreeGrafter"/>
</dbReference>
<dbReference type="GO" id="GO:0005886">
    <property type="term" value="C:plasma membrane"/>
    <property type="evidence" value="ECO:0007669"/>
    <property type="project" value="TreeGrafter"/>
</dbReference>
<name>A0A9P0D5G3_9CUCU</name>
<evidence type="ECO:0000313" key="12">
    <source>
        <dbReference type="EMBL" id="CAH1112696.1"/>
    </source>
</evidence>
<dbReference type="Gene3D" id="2.30.29.30">
    <property type="entry name" value="Pleckstrin-homology domain (PH domain)/Phosphotyrosine-binding domain (PTB)"/>
    <property type="match status" value="2"/>
</dbReference>
<comment type="subunit">
    <text evidence="1">Bindings to phosphatidylinositol 3-kinase and SHP2.</text>
</comment>
<feature type="region of interest" description="Disordered" evidence="10">
    <location>
        <begin position="557"/>
        <end position="576"/>
    </location>
</feature>
<feature type="region of interest" description="Disordered" evidence="10">
    <location>
        <begin position="1196"/>
        <end position="1222"/>
    </location>
</feature>
<keyword evidence="3" id="KW-0597">Phosphoprotein</keyword>
<dbReference type="EMBL" id="OV651818">
    <property type="protein sequence ID" value="CAH1112696.1"/>
    <property type="molecule type" value="Genomic_DNA"/>
</dbReference>
<evidence type="ECO:0000256" key="9">
    <source>
        <dbReference type="ARBA" id="ARBA00046145"/>
    </source>
</evidence>
<feature type="region of interest" description="Disordered" evidence="10">
    <location>
        <begin position="481"/>
        <end position="501"/>
    </location>
</feature>
<dbReference type="InterPro" id="IPR001849">
    <property type="entry name" value="PH_domain"/>
</dbReference>
<evidence type="ECO:0000256" key="7">
    <source>
        <dbReference type="ARBA" id="ARBA00022943"/>
    </source>
</evidence>
<feature type="compositionally biased region" description="Low complexity" evidence="10">
    <location>
        <begin position="881"/>
        <end position="894"/>
    </location>
</feature>
<feature type="compositionally biased region" description="Polar residues" evidence="10">
    <location>
        <begin position="895"/>
        <end position="907"/>
    </location>
</feature>
<feature type="compositionally biased region" description="Basic and acidic residues" evidence="10">
    <location>
        <begin position="1141"/>
        <end position="1150"/>
    </location>
</feature>
<evidence type="ECO:0000256" key="5">
    <source>
        <dbReference type="ARBA" id="ARBA00022737"/>
    </source>
</evidence>
<evidence type="ECO:0000256" key="2">
    <source>
        <dbReference type="ARBA" id="ARBA00015710"/>
    </source>
</evidence>
<dbReference type="PRINTS" id="PR00628">
    <property type="entry name" value="INSULINRSI"/>
</dbReference>
<feature type="region of interest" description="Disordered" evidence="10">
    <location>
        <begin position="689"/>
        <end position="918"/>
    </location>
</feature>
<dbReference type="CDD" id="cd01204">
    <property type="entry name" value="PTB_IRS"/>
    <property type="match status" value="1"/>
</dbReference>
<dbReference type="SMART" id="SM00310">
    <property type="entry name" value="PTBI"/>
    <property type="match status" value="1"/>
</dbReference>
<dbReference type="CDD" id="cd01257">
    <property type="entry name" value="PH_IRS"/>
    <property type="match status" value="1"/>
</dbReference>
<dbReference type="SMART" id="SM00233">
    <property type="entry name" value="PH"/>
    <property type="match status" value="1"/>
</dbReference>
<dbReference type="InterPro" id="IPR011993">
    <property type="entry name" value="PH-like_dom_sf"/>
</dbReference>
<dbReference type="Proteomes" id="UP001153636">
    <property type="component" value="Chromosome 6"/>
</dbReference>
<feature type="compositionally biased region" description="Polar residues" evidence="10">
    <location>
        <begin position="1128"/>
        <end position="1140"/>
    </location>
</feature>
<dbReference type="SUPFAM" id="SSF50729">
    <property type="entry name" value="PH domain-like"/>
    <property type="match status" value="2"/>
</dbReference>
<keyword evidence="7" id="KW-0896">Oogenesis</keyword>
<comment type="function">
    <text evidence="9">Activates phosphatidylinositol 3-kinase when bound to the regulatory p85 subunit. May mediate the control of various cellular processes by insulin-like peptides. When phosphorylated by the insulin receptor binds specifically to various cellular proteins containing SH2 domains. Involved in control of cell proliferation, cell size, and body and organ growth throughout development. Also has a role in a signaling pathway controlling the physiological response required to endure periods of low nutrient conditions. Insulin/insulin-like growth factor (IGF) signaling pathway has a role in regulating aging and is necessary in the ovary for vitellogenic maturation.</text>
</comment>
<accession>A0A9P0D5G3</accession>
<feature type="compositionally biased region" description="Low complexity" evidence="10">
    <location>
        <begin position="820"/>
        <end position="839"/>
    </location>
</feature>
<evidence type="ECO:0000313" key="13">
    <source>
        <dbReference type="Proteomes" id="UP001153636"/>
    </source>
</evidence>
<dbReference type="PROSITE" id="PS50003">
    <property type="entry name" value="PH_DOMAIN"/>
    <property type="match status" value="1"/>
</dbReference>
<feature type="compositionally biased region" description="Polar residues" evidence="10">
    <location>
        <begin position="858"/>
        <end position="870"/>
    </location>
</feature>
<protein>
    <recommendedName>
        <fullName evidence="2">Insulin receptor substrate 1</fullName>
    </recommendedName>
    <alternativeName>
        <fullName evidence="8">Protein chico</fullName>
    </alternativeName>
</protein>
<dbReference type="PANTHER" id="PTHR10614:SF13">
    <property type="entry name" value="INSULIN RECEPTOR SUBSTRATE 1"/>
    <property type="match status" value="1"/>
</dbReference>
<feature type="region of interest" description="Disordered" evidence="10">
    <location>
        <begin position="337"/>
        <end position="413"/>
    </location>
</feature>
<evidence type="ECO:0000256" key="8">
    <source>
        <dbReference type="ARBA" id="ARBA00033282"/>
    </source>
</evidence>
<dbReference type="Pfam" id="PF00169">
    <property type="entry name" value="PH"/>
    <property type="match status" value="1"/>
</dbReference>
<feature type="compositionally biased region" description="Polar residues" evidence="10">
    <location>
        <begin position="404"/>
        <end position="413"/>
    </location>
</feature>
<feature type="region of interest" description="Disordered" evidence="10">
    <location>
        <begin position="1035"/>
        <end position="1183"/>
    </location>
</feature>
<dbReference type="GO" id="GO:0005158">
    <property type="term" value="F:insulin receptor binding"/>
    <property type="evidence" value="ECO:0007669"/>
    <property type="project" value="InterPro"/>
</dbReference>
<feature type="compositionally biased region" description="Low complexity" evidence="10">
    <location>
        <begin position="1098"/>
        <end position="1127"/>
    </location>
</feature>
<feature type="compositionally biased region" description="Low complexity" evidence="10">
    <location>
        <begin position="484"/>
        <end position="501"/>
    </location>
</feature>
<keyword evidence="4" id="KW-0341">Growth regulation</keyword>
<dbReference type="Pfam" id="PF02174">
    <property type="entry name" value="IRS"/>
    <property type="match status" value="1"/>
</dbReference>
<evidence type="ECO:0000256" key="4">
    <source>
        <dbReference type="ARBA" id="ARBA00022604"/>
    </source>
</evidence>
<evidence type="ECO:0000256" key="6">
    <source>
        <dbReference type="ARBA" id="ARBA00022782"/>
    </source>
</evidence>
<dbReference type="PANTHER" id="PTHR10614">
    <property type="entry name" value="INSULIN RECEPTOR SUBSTRATE"/>
    <property type="match status" value="1"/>
</dbReference>
<dbReference type="InterPro" id="IPR039011">
    <property type="entry name" value="IRS"/>
</dbReference>
<feature type="compositionally biased region" description="Polar residues" evidence="10">
    <location>
        <begin position="689"/>
        <end position="700"/>
    </location>
</feature>
<gene>
    <name evidence="12" type="ORF">PSYICH_LOCUS12389</name>
</gene>
<feature type="compositionally biased region" description="Polar residues" evidence="10">
    <location>
        <begin position="778"/>
        <end position="788"/>
    </location>
</feature>
<dbReference type="InterPro" id="IPR002404">
    <property type="entry name" value="IRS_PTB"/>
</dbReference>
<dbReference type="GO" id="GO:0008286">
    <property type="term" value="P:insulin receptor signaling pathway"/>
    <property type="evidence" value="ECO:0007669"/>
    <property type="project" value="InterPro"/>
</dbReference>
<dbReference type="OrthoDB" id="946068at2759"/>
<organism evidence="12 13">
    <name type="scientific">Psylliodes chrysocephalus</name>
    <dbReference type="NCBI Taxonomy" id="3402493"/>
    <lineage>
        <taxon>Eukaryota</taxon>
        <taxon>Metazoa</taxon>
        <taxon>Ecdysozoa</taxon>
        <taxon>Arthropoda</taxon>
        <taxon>Hexapoda</taxon>
        <taxon>Insecta</taxon>
        <taxon>Pterygota</taxon>
        <taxon>Neoptera</taxon>
        <taxon>Endopterygota</taxon>
        <taxon>Coleoptera</taxon>
        <taxon>Polyphaga</taxon>
        <taxon>Cucujiformia</taxon>
        <taxon>Chrysomeloidea</taxon>
        <taxon>Chrysomelidae</taxon>
        <taxon>Galerucinae</taxon>
        <taxon>Alticini</taxon>
        <taxon>Psylliodes</taxon>
    </lineage>
</organism>
<evidence type="ECO:0000256" key="1">
    <source>
        <dbReference type="ARBA" id="ARBA00011440"/>
    </source>
</evidence>
<evidence type="ECO:0000256" key="10">
    <source>
        <dbReference type="SAM" id="MobiDB-lite"/>
    </source>
</evidence>
<keyword evidence="13" id="KW-1185">Reference proteome</keyword>
<keyword evidence="5" id="KW-0677">Repeat</keyword>
<dbReference type="AlphaFoldDB" id="A0A9P0D5G3"/>
<evidence type="ECO:0000259" key="11">
    <source>
        <dbReference type="PROSITE" id="PS50003"/>
    </source>
</evidence>
<sequence>MSLKSIGPQQRGGGEVLRTGLLKKLKTSRKKWFVLRAETQDSSARLEYYDSEKKFNAGQAPKRSIPLKTCFNINKRHDTKHKHVIALYTKDDCFCVVLDSEDELDSWLKALLSLQHGDEAADGEAPKPTFEHVWQVTILNRGLGTGRIGNYRLCLTDKKLCLVKKECNNSILSLTLSNIRSCGSLKNYFFLEIGRSSLLGPGELWMESEDATIAQNIHATIFHAMSTNSKTDEMRVRSSSATESSKPLNNSYRKQVISGIPKTATHMFNNIGGPGGVVSSSPASTISHQRTQSLPLTDHTPTFAPILPTANSTISTDNYTLFHPSARAVNATNTSNVNVNKSRSNQTAKCRERCDSMPSRPRTASEGTHPLPTWRPYLAPNRSHGRDISHSPPTGSPISPPSVGCSTDSAGSSYSLTDETDMICTECPDAGRYNSIPLTPDEAIAEEDCPESPCGMYDSYVRMAPHSSDDGYVDMSPRCRHTTHSPTASVSSVVSGTPSTDTRFSDYPLDKVASYLTSEDDGTRPTRAYSFGSKPETFRGKKHVEMSDSARVRAFSVGSKTKKGPSRILSHQQHPNLKSISAPMLSNSRNHSSHSSIDPMDDLMELDFSKNGLNNNTAATPTAGTTTTNNGYVEMKPGVEILPKKTEVSPYVDMSGSSYMDMSGSSPSSRQEEYTSFVDINRQYRLPTNNNYMDMDCSSSRKPKVKPSTSPAWSNDYFDMSANSSRRSDRGASFSSQQSTSSSPRNADYLSMNFSPVDQPKTPEGYVEMTIGKKHQRQGSLDGNQSVPVNEDYLNMSVGPKKKPSKNSKVMSQPILIHPTTTTTSQVTKHSSSPISISSLLGRKSSTGTPPKMHLPLSSWSTNSQYSSLPRQRPRKDSRDSSSSSVTTPSSSSTIFPMSLNSPSSPKVTKPAESPSLKVPSSILGTIYKTMKTTAPAPPPADDYAVMDFEVNRIDREKDKENSDYVNYSPAVERTDRFDRLDRKKEAASSDYAVMQPGSRLEQRSGSLDTSPLIGHLSLIGFKESQSMCFQPIKEDAMSSPVDDKRLGDSMDTSDYAEFNPSSSNSECVSPAAKISRPNSVNSDSGGVKPAAASLPKSRPASVTSASSRPSSTSSELWSSSSTLVNSRPGSVNSDSLDSSQKTDKPDTKLHYASLDLEEGRPSNRQTPSNETGTTTTPSGDAATFVYAEIDFVKSEDLKQQNNNNNQSLGSSSSSGNAKVKN</sequence>
<evidence type="ECO:0000256" key="3">
    <source>
        <dbReference type="ARBA" id="ARBA00022553"/>
    </source>
</evidence>
<feature type="compositionally biased region" description="Basic and acidic residues" evidence="10">
    <location>
        <begin position="1035"/>
        <end position="1049"/>
    </location>
</feature>
<feature type="compositionally biased region" description="Low complexity" evidence="10">
    <location>
        <begin position="1167"/>
        <end position="1183"/>
    </location>
</feature>
<dbReference type="SMART" id="SM01244">
    <property type="entry name" value="IRS"/>
    <property type="match status" value="1"/>
</dbReference>
<feature type="domain" description="PH" evidence="11">
    <location>
        <begin position="15"/>
        <end position="116"/>
    </location>
</feature>